<gene>
    <name evidence="9" type="ORF">EDD55_104141</name>
</gene>
<dbReference type="AlphaFoldDB" id="A0A4R3JEE2"/>
<dbReference type="EMBL" id="SLZW01000004">
    <property type="protein sequence ID" value="TCS63050.1"/>
    <property type="molecule type" value="Genomic_DNA"/>
</dbReference>
<dbReference type="GO" id="GO:0005886">
    <property type="term" value="C:plasma membrane"/>
    <property type="evidence" value="ECO:0007669"/>
    <property type="project" value="UniProtKB-SubCell"/>
</dbReference>
<feature type="transmembrane region" description="Helical" evidence="8">
    <location>
        <begin position="149"/>
        <end position="170"/>
    </location>
</feature>
<keyword evidence="3" id="KW-0813">Transport</keyword>
<accession>A0A4R3JEE2</accession>
<keyword evidence="5 8" id="KW-0812">Transmembrane</keyword>
<comment type="similarity">
    <text evidence="2">Belongs to the auxin efflux carrier (TC 2.A.69) family.</text>
</comment>
<dbReference type="RefSeq" id="WP_243644748.1">
    <property type="nucleotide sequence ID" value="NZ_CP119676.1"/>
</dbReference>
<sequence>MYLLLFNIVAPVMLCALLGYRWARSGKIYDTAMITNLVVTIGTPALVFRSLVNIHGDLATLGHVALASALALASFAVVAMIVLRLAGLSYRAFLPAMTFPNTGNMGLPLALLAFGDAGLAFAVAYFAICVVFQFTFGIVISSGSASPRALMRIPTLYAVALALVFLISGIRPPAWLADTANILGGMTIPLMLITLGVSLARMEVGDLKRSAFLAALRLGMGFGLGLAAAEIMGLHGVARGVVILQSSMPVAVFNYLFAQRYNNQPAAVAGGVVLSTLLSFATLPVLLWYLI</sequence>
<evidence type="ECO:0000256" key="4">
    <source>
        <dbReference type="ARBA" id="ARBA00022475"/>
    </source>
</evidence>
<reference evidence="9 10" key="1">
    <citation type="submission" date="2019-03" db="EMBL/GenBank/DDBJ databases">
        <title>Genomic Encyclopedia of Type Strains, Phase IV (KMG-IV): sequencing the most valuable type-strain genomes for metagenomic binning, comparative biology and taxonomic classification.</title>
        <authorList>
            <person name="Goeker M."/>
        </authorList>
    </citation>
    <scope>NUCLEOTIDE SEQUENCE [LARGE SCALE GENOMIC DNA]</scope>
    <source>
        <strain evidence="9 10">DSM 101688</strain>
    </source>
</reference>
<evidence type="ECO:0000256" key="3">
    <source>
        <dbReference type="ARBA" id="ARBA00022448"/>
    </source>
</evidence>
<dbReference type="Pfam" id="PF03547">
    <property type="entry name" value="Mem_trans"/>
    <property type="match status" value="2"/>
</dbReference>
<feature type="transmembrane region" description="Helical" evidence="8">
    <location>
        <begin position="64"/>
        <end position="87"/>
    </location>
</feature>
<feature type="transmembrane region" description="Helical" evidence="8">
    <location>
        <begin position="237"/>
        <end position="257"/>
    </location>
</feature>
<dbReference type="GO" id="GO:0055085">
    <property type="term" value="P:transmembrane transport"/>
    <property type="evidence" value="ECO:0007669"/>
    <property type="project" value="InterPro"/>
</dbReference>
<evidence type="ECO:0000256" key="8">
    <source>
        <dbReference type="SAM" id="Phobius"/>
    </source>
</evidence>
<evidence type="ECO:0000256" key="1">
    <source>
        <dbReference type="ARBA" id="ARBA00004651"/>
    </source>
</evidence>
<feature type="transmembrane region" description="Helical" evidence="8">
    <location>
        <begin position="182"/>
        <end position="200"/>
    </location>
</feature>
<evidence type="ECO:0000256" key="7">
    <source>
        <dbReference type="ARBA" id="ARBA00023136"/>
    </source>
</evidence>
<dbReference type="InterPro" id="IPR004776">
    <property type="entry name" value="Mem_transp_PIN-like"/>
</dbReference>
<evidence type="ECO:0000313" key="9">
    <source>
        <dbReference type="EMBL" id="TCS63050.1"/>
    </source>
</evidence>
<evidence type="ECO:0000313" key="10">
    <source>
        <dbReference type="Proteomes" id="UP000295304"/>
    </source>
</evidence>
<proteinExistence type="inferred from homology"/>
<keyword evidence="7 8" id="KW-0472">Membrane</keyword>
<evidence type="ECO:0008006" key="11">
    <source>
        <dbReference type="Google" id="ProtNLM"/>
    </source>
</evidence>
<evidence type="ECO:0000256" key="6">
    <source>
        <dbReference type="ARBA" id="ARBA00022989"/>
    </source>
</evidence>
<dbReference type="PANTHER" id="PTHR36838:SF1">
    <property type="entry name" value="SLR1864 PROTEIN"/>
    <property type="match status" value="1"/>
</dbReference>
<dbReference type="InterPro" id="IPR038770">
    <property type="entry name" value="Na+/solute_symporter_sf"/>
</dbReference>
<feature type="transmembrane region" description="Helical" evidence="8">
    <location>
        <begin position="107"/>
        <end position="140"/>
    </location>
</feature>
<evidence type="ECO:0000256" key="2">
    <source>
        <dbReference type="ARBA" id="ARBA00010145"/>
    </source>
</evidence>
<evidence type="ECO:0000256" key="5">
    <source>
        <dbReference type="ARBA" id="ARBA00022692"/>
    </source>
</evidence>
<feature type="transmembrane region" description="Helical" evidence="8">
    <location>
        <begin position="33"/>
        <end position="52"/>
    </location>
</feature>
<comment type="subcellular location">
    <subcellularLocation>
        <location evidence="1">Cell membrane</location>
        <topology evidence="1">Multi-pass membrane protein</topology>
    </subcellularLocation>
</comment>
<feature type="transmembrane region" description="Helical" evidence="8">
    <location>
        <begin position="212"/>
        <end position="231"/>
    </location>
</feature>
<feature type="transmembrane region" description="Helical" evidence="8">
    <location>
        <begin position="269"/>
        <end position="290"/>
    </location>
</feature>
<keyword evidence="10" id="KW-1185">Reference proteome</keyword>
<keyword evidence="4" id="KW-1003">Cell membrane</keyword>
<organism evidence="9 10">
    <name type="scientific">Varunaivibrio sulfuroxidans</name>
    <dbReference type="NCBI Taxonomy" id="1773489"/>
    <lineage>
        <taxon>Bacteria</taxon>
        <taxon>Pseudomonadati</taxon>
        <taxon>Pseudomonadota</taxon>
        <taxon>Alphaproteobacteria</taxon>
        <taxon>Rhodospirillales</taxon>
        <taxon>Magnetovibrionaceae</taxon>
        <taxon>Varunaivibrio</taxon>
    </lineage>
</organism>
<dbReference type="Proteomes" id="UP000295304">
    <property type="component" value="Unassembled WGS sequence"/>
</dbReference>
<keyword evidence="6 8" id="KW-1133">Transmembrane helix</keyword>
<comment type="caution">
    <text evidence="9">The sequence shown here is derived from an EMBL/GenBank/DDBJ whole genome shotgun (WGS) entry which is preliminary data.</text>
</comment>
<name>A0A4R3JEE2_9PROT</name>
<dbReference type="Gene3D" id="1.20.1530.20">
    <property type="match status" value="1"/>
</dbReference>
<protein>
    <recommendedName>
        <fullName evidence="11">AEC family transporter</fullName>
    </recommendedName>
</protein>
<dbReference type="PANTHER" id="PTHR36838">
    <property type="entry name" value="AUXIN EFFLUX CARRIER FAMILY PROTEIN"/>
    <property type="match status" value="1"/>
</dbReference>